<dbReference type="SUPFAM" id="SSF53850">
    <property type="entry name" value="Periplasmic binding protein-like II"/>
    <property type="match status" value="1"/>
</dbReference>
<proteinExistence type="inferred from homology"/>
<feature type="signal peptide" evidence="3">
    <location>
        <begin position="1"/>
        <end position="26"/>
    </location>
</feature>
<comment type="similarity">
    <text evidence="1">Belongs to the phosphate/phosphite/phosphonate binding protein family.</text>
</comment>
<dbReference type="NCBIfam" id="TIGR04553">
    <property type="entry name" value="ABC_peri_selen"/>
    <property type="match status" value="1"/>
</dbReference>
<sequence length="296" mass="31555">MLGSGRLGRFALGCLAALAAIAPAQAQTKPVPPLVFTGIPDQDESRLVERFGKVASYLESKLGVPVRYLPVKSYPAAVTAFTNGQVQLAWFGGFTGVQARKAVPGAQAIAQGAEDAAFKTYLIANSATGLKPETAFPKAIAEKTFTFGARASTSGRLMPEYFIRQAFPGKSPEQVFSRVGFSGDHSRTIQLVQSGAFAVGAVDYSVWDLDTKAGKVDPKAVSVIWESPPFPDYQWTVRGDVDQTYGPGFTDKLRAALTGITDPAILEPFGRSKFIPVTNAAYEPLVEVGRSTGLLD</sequence>
<evidence type="ECO:0000256" key="2">
    <source>
        <dbReference type="ARBA" id="ARBA00022729"/>
    </source>
</evidence>
<accession>A0A1H0HM45</accession>
<dbReference type="AlphaFoldDB" id="A0A1H0HM45"/>
<dbReference type="InterPro" id="IPR030836">
    <property type="entry name" value="ABC_peri_PhnD-like"/>
</dbReference>
<dbReference type="GO" id="GO:0055085">
    <property type="term" value="P:transmembrane transport"/>
    <property type="evidence" value="ECO:0007669"/>
    <property type="project" value="InterPro"/>
</dbReference>
<dbReference type="PANTHER" id="PTHR35841:SF1">
    <property type="entry name" value="PHOSPHONATES-BINDING PERIPLASMIC PROTEIN"/>
    <property type="match status" value="1"/>
</dbReference>
<dbReference type="Pfam" id="PF12974">
    <property type="entry name" value="Phosphonate-bd"/>
    <property type="match status" value="1"/>
</dbReference>
<reference evidence="5" key="1">
    <citation type="submission" date="2016-10" db="EMBL/GenBank/DDBJ databases">
        <authorList>
            <person name="Varghese N."/>
            <person name="Submissions S."/>
        </authorList>
    </citation>
    <scope>NUCLEOTIDE SEQUENCE [LARGE SCALE GENOMIC DNA]</scope>
    <source>
        <strain evidence="5">BL47</strain>
    </source>
</reference>
<dbReference type="InterPro" id="IPR005770">
    <property type="entry name" value="PhnD"/>
</dbReference>
<evidence type="ECO:0000256" key="1">
    <source>
        <dbReference type="ARBA" id="ARBA00007162"/>
    </source>
</evidence>
<dbReference type="GO" id="GO:0043190">
    <property type="term" value="C:ATP-binding cassette (ABC) transporter complex"/>
    <property type="evidence" value="ECO:0007669"/>
    <property type="project" value="InterPro"/>
</dbReference>
<keyword evidence="5" id="KW-1185">Reference proteome</keyword>
<evidence type="ECO:0000313" key="5">
    <source>
        <dbReference type="Proteomes" id="UP000198704"/>
    </source>
</evidence>
<dbReference type="OrthoDB" id="9802896at2"/>
<name>A0A1H0HM45_9HYPH</name>
<feature type="chain" id="PRO_5011467190" evidence="3">
    <location>
        <begin position="27"/>
        <end position="296"/>
    </location>
</feature>
<gene>
    <name evidence="4" type="ORF">SAMN05216360_11677</name>
</gene>
<dbReference type="STRING" id="582672.SAMN05216360_11677"/>
<keyword evidence="2 3" id="KW-0732">Signal</keyword>
<dbReference type="Proteomes" id="UP000198704">
    <property type="component" value="Unassembled WGS sequence"/>
</dbReference>
<protein>
    <submittedName>
        <fullName evidence="4">Phosphonate transport system substrate-binding protein</fullName>
    </submittedName>
</protein>
<evidence type="ECO:0000256" key="3">
    <source>
        <dbReference type="SAM" id="SignalP"/>
    </source>
</evidence>
<dbReference type="RefSeq" id="WP_091720466.1">
    <property type="nucleotide sequence ID" value="NZ_FNHS01000016.1"/>
</dbReference>
<dbReference type="Gene3D" id="3.40.190.10">
    <property type="entry name" value="Periplasmic binding protein-like II"/>
    <property type="match status" value="2"/>
</dbReference>
<dbReference type="EMBL" id="FNHS01000016">
    <property type="protein sequence ID" value="SDO20278.1"/>
    <property type="molecule type" value="Genomic_DNA"/>
</dbReference>
<dbReference type="PANTHER" id="PTHR35841">
    <property type="entry name" value="PHOSPHONATES-BINDING PERIPLASMIC PROTEIN"/>
    <property type="match status" value="1"/>
</dbReference>
<evidence type="ECO:0000313" key="4">
    <source>
        <dbReference type="EMBL" id="SDO20278.1"/>
    </source>
</evidence>
<organism evidence="4 5">
    <name type="scientific">Methylobacterium phyllostachyos</name>
    <dbReference type="NCBI Taxonomy" id="582672"/>
    <lineage>
        <taxon>Bacteria</taxon>
        <taxon>Pseudomonadati</taxon>
        <taxon>Pseudomonadota</taxon>
        <taxon>Alphaproteobacteria</taxon>
        <taxon>Hyphomicrobiales</taxon>
        <taxon>Methylobacteriaceae</taxon>
        <taxon>Methylobacterium</taxon>
    </lineage>
</organism>
<dbReference type="NCBIfam" id="TIGR01098">
    <property type="entry name" value="3A0109s03R"/>
    <property type="match status" value="1"/>
</dbReference>